<proteinExistence type="predicted"/>
<comment type="caution">
    <text evidence="1">The sequence shown here is derived from an EMBL/GenBank/DDBJ whole genome shotgun (WGS) entry which is preliminary data.</text>
</comment>
<name>A0ACC2BDN5_DIPCM</name>
<dbReference type="Proteomes" id="UP001162992">
    <property type="component" value="Chromosome 16"/>
</dbReference>
<reference evidence="2" key="1">
    <citation type="journal article" date="2024" name="Proc. Natl. Acad. Sci. U.S.A.">
        <title>Extraordinary preservation of gene collinearity over three hundred million years revealed in homosporous lycophytes.</title>
        <authorList>
            <person name="Li C."/>
            <person name="Wickell D."/>
            <person name="Kuo L.Y."/>
            <person name="Chen X."/>
            <person name="Nie B."/>
            <person name="Liao X."/>
            <person name="Peng D."/>
            <person name="Ji J."/>
            <person name="Jenkins J."/>
            <person name="Williams M."/>
            <person name="Shu S."/>
            <person name="Plott C."/>
            <person name="Barry K."/>
            <person name="Rajasekar S."/>
            <person name="Grimwood J."/>
            <person name="Han X."/>
            <person name="Sun S."/>
            <person name="Hou Z."/>
            <person name="He W."/>
            <person name="Dai G."/>
            <person name="Sun C."/>
            <person name="Schmutz J."/>
            <person name="Leebens-Mack J.H."/>
            <person name="Li F.W."/>
            <person name="Wang L."/>
        </authorList>
    </citation>
    <scope>NUCLEOTIDE SEQUENCE [LARGE SCALE GENOMIC DNA]</scope>
    <source>
        <strain evidence="2">cv. PW_Plant_1</strain>
    </source>
</reference>
<sequence length="680" mass="76139">MCLYDFLSRCIASCWSIMMATSSITINEAGKSSEGENLVFMKRSAQHKTMGARCGCRHVCDEVIVKDSEHRKDEQNRYIGLLTEDETMRTYSATGHSSAPKALNAFGQKNNPKDEHRTFGREIQNNGAQKFLKSVVPTCHASSDSSESSIPFAGQMMKIAMCHNAEEQQKTMQKENISHSVINKVNLRTKSSMLDLNVNINLQSRYKRKEKSLALLTDNFFGMFGAVEGNIISISEAAVHLGVAVRRIYDIANVFETLHIMVRKAKGTYIWLGMSRVSQTIEAFREAALQDCNVTITLEEAEAGRVRSAHQDLDVPKELDKQSKAIPSLVANGEGDMREENSMKSLTKRFIQLFFIREIQLVYLEEAASTLTGPCQDPPNLKTKVRRLYDIANVLTALSFIEKARTDNKKAAFRWLGVREALSNTAEKLSRIQNQKICKASVETCASPRSQKGSDNDMKKDLLLRSGIARNSQSRSPNAGGDGEDQNPATSCSHYDEVAPSSMTCPCCTSCKRASVRQKRCWEREDGQQKRRTNLPSLGESNHCIYATHKEIQYISEMEYSTMRHCTATCNCNLYLGACARHHRSHFLENLKHQPQAVCGCQLVQQLSVHPLPLAYIEFLPENPANQGIHEPSDLNNVLQQYESPAFSNFYGHSASSTWEAWNLQVAVQKAGSSHNPELL</sequence>
<evidence type="ECO:0000313" key="1">
    <source>
        <dbReference type="EMBL" id="KAJ7527922.1"/>
    </source>
</evidence>
<accession>A0ACC2BDN5</accession>
<keyword evidence="2" id="KW-1185">Reference proteome</keyword>
<gene>
    <name evidence="1" type="ORF">O6H91_16G076200</name>
</gene>
<protein>
    <submittedName>
        <fullName evidence="1">Uncharacterized protein</fullName>
    </submittedName>
</protein>
<evidence type="ECO:0000313" key="2">
    <source>
        <dbReference type="Proteomes" id="UP001162992"/>
    </source>
</evidence>
<dbReference type="EMBL" id="CM055107">
    <property type="protein sequence ID" value="KAJ7527922.1"/>
    <property type="molecule type" value="Genomic_DNA"/>
</dbReference>
<organism evidence="1 2">
    <name type="scientific">Diphasiastrum complanatum</name>
    <name type="common">Issler's clubmoss</name>
    <name type="synonym">Lycopodium complanatum</name>
    <dbReference type="NCBI Taxonomy" id="34168"/>
    <lineage>
        <taxon>Eukaryota</taxon>
        <taxon>Viridiplantae</taxon>
        <taxon>Streptophyta</taxon>
        <taxon>Embryophyta</taxon>
        <taxon>Tracheophyta</taxon>
        <taxon>Lycopodiopsida</taxon>
        <taxon>Lycopodiales</taxon>
        <taxon>Lycopodiaceae</taxon>
        <taxon>Lycopodioideae</taxon>
        <taxon>Diphasiastrum</taxon>
    </lineage>
</organism>